<accession>A0A2U9IHA6</accession>
<evidence type="ECO:0000259" key="1">
    <source>
        <dbReference type="PROSITE" id="PS51186"/>
    </source>
</evidence>
<gene>
    <name evidence="2" type="ORF">DFR85_12935</name>
</gene>
<dbReference type="GeneID" id="36833077"/>
<protein>
    <recommendedName>
        <fullName evidence="1">N-acetyltransferase domain-containing protein</fullName>
    </recommendedName>
</protein>
<dbReference type="RefSeq" id="WP_110271244.1">
    <property type="nucleotide sequence ID" value="NZ_CP029289.2"/>
</dbReference>
<dbReference type="GO" id="GO:0016747">
    <property type="term" value="F:acyltransferase activity, transferring groups other than amino-acyl groups"/>
    <property type="evidence" value="ECO:0007669"/>
    <property type="project" value="InterPro"/>
</dbReference>
<dbReference type="Pfam" id="PF13673">
    <property type="entry name" value="Acetyltransf_10"/>
    <property type="match status" value="1"/>
</dbReference>
<dbReference type="SUPFAM" id="SSF55729">
    <property type="entry name" value="Acyl-CoA N-acyltransferases (Nat)"/>
    <property type="match status" value="1"/>
</dbReference>
<proteinExistence type="predicted"/>
<name>A0A2U9IHA6_9CREN</name>
<dbReference type="Proteomes" id="UP000248044">
    <property type="component" value="Chromosome"/>
</dbReference>
<dbReference type="KEGG" id="abri:DFR85_12935"/>
<dbReference type="Gene3D" id="3.40.630.30">
    <property type="match status" value="1"/>
</dbReference>
<organism evidence="2 3">
    <name type="scientific">Acidianus brierleyi</name>
    <dbReference type="NCBI Taxonomy" id="41673"/>
    <lineage>
        <taxon>Archaea</taxon>
        <taxon>Thermoproteota</taxon>
        <taxon>Thermoprotei</taxon>
        <taxon>Sulfolobales</taxon>
        <taxon>Sulfolobaceae</taxon>
        <taxon>Acidianus</taxon>
    </lineage>
</organism>
<dbReference type="InterPro" id="IPR016181">
    <property type="entry name" value="Acyl_CoA_acyltransferase"/>
</dbReference>
<dbReference type="AlphaFoldDB" id="A0A2U9IHA6"/>
<keyword evidence="3" id="KW-1185">Reference proteome</keyword>
<reference evidence="2 3" key="1">
    <citation type="submission" date="2018-05" db="EMBL/GenBank/DDBJ databases">
        <title>Complete Genome Sequences of Extremely Thermoacidophilic, Metal-Mobilizing Type-Strain Members of the Archaeal Family Sulfolobaceae: Acidianus brierleyi DSM-1651T, Acidianus sulfidivorans DSM-18786T, Metallosphaera hakonensis DSM-7519T, and Metallosphaera prunae DSM-10039T.</title>
        <authorList>
            <person name="Counts J.A."/>
            <person name="Kelly R.M."/>
        </authorList>
    </citation>
    <scope>NUCLEOTIDE SEQUENCE [LARGE SCALE GENOMIC DNA]</scope>
    <source>
        <strain evidence="2 3">DSM 1651</strain>
    </source>
</reference>
<dbReference type="InterPro" id="IPR000182">
    <property type="entry name" value="GNAT_dom"/>
</dbReference>
<feature type="domain" description="N-acetyltransferase" evidence="1">
    <location>
        <begin position="1"/>
        <end position="116"/>
    </location>
</feature>
<dbReference type="PROSITE" id="PS51186">
    <property type="entry name" value="GNAT"/>
    <property type="match status" value="1"/>
</dbReference>
<sequence length="132" mass="15372">MDKYTLKDYYTWSLEGDKVFVLDEDNKIAGIVDLIDKGEYVLIDMLAKNILVKSEKVGSRLLEFSEDYSLKLGKNMIMIEALDTASNFYRKFDYIAKEKRFDKEWGILTIMIKYIDALNYANNKIAIQSSKI</sequence>
<evidence type="ECO:0000313" key="2">
    <source>
        <dbReference type="EMBL" id="AWR95366.1"/>
    </source>
</evidence>
<evidence type="ECO:0000313" key="3">
    <source>
        <dbReference type="Proteomes" id="UP000248044"/>
    </source>
</evidence>
<dbReference type="OrthoDB" id="43754at2157"/>
<dbReference type="EMBL" id="CP029289">
    <property type="protein sequence ID" value="AWR95366.1"/>
    <property type="molecule type" value="Genomic_DNA"/>
</dbReference>